<dbReference type="InterPro" id="IPR033121">
    <property type="entry name" value="PEPTIDASE_A1"/>
</dbReference>
<evidence type="ECO:0000256" key="3">
    <source>
        <dbReference type="ARBA" id="ARBA00022525"/>
    </source>
</evidence>
<feature type="domain" description="Peptidase A1" evidence="6">
    <location>
        <begin position="49"/>
        <end position="433"/>
    </location>
</feature>
<dbReference type="GO" id="GO:0006508">
    <property type="term" value="P:proteolysis"/>
    <property type="evidence" value="ECO:0007669"/>
    <property type="project" value="InterPro"/>
</dbReference>
<keyword evidence="8" id="KW-1185">Reference proteome</keyword>
<organism evidence="7 8">
    <name type="scientific">Phaseolus coccineus</name>
    <name type="common">Scarlet runner bean</name>
    <name type="synonym">Phaseolus multiflorus</name>
    <dbReference type="NCBI Taxonomy" id="3886"/>
    <lineage>
        <taxon>Eukaryota</taxon>
        <taxon>Viridiplantae</taxon>
        <taxon>Streptophyta</taxon>
        <taxon>Embryophyta</taxon>
        <taxon>Tracheophyta</taxon>
        <taxon>Spermatophyta</taxon>
        <taxon>Magnoliopsida</taxon>
        <taxon>eudicotyledons</taxon>
        <taxon>Gunneridae</taxon>
        <taxon>Pentapetalae</taxon>
        <taxon>rosids</taxon>
        <taxon>fabids</taxon>
        <taxon>Fabales</taxon>
        <taxon>Fabaceae</taxon>
        <taxon>Papilionoideae</taxon>
        <taxon>50 kb inversion clade</taxon>
        <taxon>NPAAA clade</taxon>
        <taxon>indigoferoid/millettioid clade</taxon>
        <taxon>Phaseoleae</taxon>
        <taxon>Phaseolus</taxon>
    </lineage>
</organism>
<dbReference type="SUPFAM" id="SSF50630">
    <property type="entry name" value="Acid proteases"/>
    <property type="match status" value="1"/>
</dbReference>
<accession>A0AAN9MAL1</accession>
<dbReference type="FunFam" id="2.40.70.10:FF:000096">
    <property type="entry name" value="Basic 7S globulin"/>
    <property type="match status" value="1"/>
</dbReference>
<name>A0AAN9MAL1_PHACN</name>
<dbReference type="InterPro" id="IPR001461">
    <property type="entry name" value="Aspartic_peptidase_A1"/>
</dbReference>
<evidence type="ECO:0000256" key="1">
    <source>
        <dbReference type="ARBA" id="ARBA00004239"/>
    </source>
</evidence>
<dbReference type="Gene3D" id="2.40.70.10">
    <property type="entry name" value="Acid Proteases"/>
    <property type="match status" value="2"/>
</dbReference>
<dbReference type="PANTHER" id="PTHR47965">
    <property type="entry name" value="ASPARTYL PROTEASE-RELATED"/>
    <property type="match status" value="1"/>
</dbReference>
<dbReference type="EMBL" id="JAYMYR010000008">
    <property type="protein sequence ID" value="KAK7348283.1"/>
    <property type="molecule type" value="Genomic_DNA"/>
</dbReference>
<evidence type="ECO:0000256" key="5">
    <source>
        <dbReference type="SAM" id="SignalP"/>
    </source>
</evidence>
<comment type="caution">
    <text evidence="7">The sequence shown here is derived from an EMBL/GenBank/DDBJ whole genome shotgun (WGS) entry which is preliminary data.</text>
</comment>
<dbReference type="GO" id="GO:0005576">
    <property type="term" value="C:extracellular region"/>
    <property type="evidence" value="ECO:0007669"/>
    <property type="project" value="UniProtKB-SubCell"/>
</dbReference>
<evidence type="ECO:0000256" key="4">
    <source>
        <dbReference type="ARBA" id="ARBA00022729"/>
    </source>
</evidence>
<evidence type="ECO:0000313" key="7">
    <source>
        <dbReference type="EMBL" id="KAK7348283.1"/>
    </source>
</evidence>
<evidence type="ECO:0000256" key="2">
    <source>
        <dbReference type="ARBA" id="ARBA00007447"/>
    </source>
</evidence>
<comment type="subcellular location">
    <subcellularLocation>
        <location evidence="1">Secreted</location>
        <location evidence="1">Extracellular space</location>
    </subcellularLocation>
</comment>
<comment type="similarity">
    <text evidence="2">Belongs to the peptidase A1 family.</text>
</comment>
<dbReference type="Pfam" id="PF14543">
    <property type="entry name" value="TAXi_N"/>
    <property type="match status" value="1"/>
</dbReference>
<keyword evidence="4 5" id="KW-0732">Signal</keyword>
<protein>
    <recommendedName>
        <fullName evidence="6">Peptidase A1 domain-containing protein</fullName>
    </recommendedName>
</protein>
<dbReference type="Pfam" id="PF14541">
    <property type="entry name" value="TAXi_C"/>
    <property type="match status" value="1"/>
</dbReference>
<dbReference type="InterPro" id="IPR032861">
    <property type="entry name" value="TAXi_N"/>
</dbReference>
<keyword evidence="3" id="KW-0964">Secreted</keyword>
<dbReference type="PROSITE" id="PS51767">
    <property type="entry name" value="PEPTIDASE_A1"/>
    <property type="match status" value="1"/>
</dbReference>
<feature type="chain" id="PRO_5043013107" description="Peptidase A1 domain-containing protein" evidence="5">
    <location>
        <begin position="27"/>
        <end position="449"/>
    </location>
</feature>
<dbReference type="InterPro" id="IPR032799">
    <property type="entry name" value="TAXi_C"/>
</dbReference>
<dbReference type="FunFam" id="2.40.70.10:FF:000041">
    <property type="entry name" value="Basic 7S globulin"/>
    <property type="match status" value="1"/>
</dbReference>
<dbReference type="PANTHER" id="PTHR47965:SF83">
    <property type="entry name" value="NEPENTHESIN-RELATED"/>
    <property type="match status" value="1"/>
</dbReference>
<dbReference type="Proteomes" id="UP001374584">
    <property type="component" value="Unassembled WGS sequence"/>
</dbReference>
<dbReference type="AlphaFoldDB" id="A0AAN9MAL1"/>
<evidence type="ECO:0000313" key="8">
    <source>
        <dbReference type="Proteomes" id="UP001374584"/>
    </source>
</evidence>
<sequence>MATWCGIIHFFIFSIPLLSLVSPSFAVNAPSKPHGFILPIQKDPTTLQYSTSVDMGTPPFTLDLVIDIRERFLWFECGSDYNSSTYHPVRCGTKKCIQAKGTDCITCTNHPLKTGCTNNTCGVQPFNPFAGFYVSGDVGQDTLSSVHSTTRARAPSNLHVPAFISSCVYPDKFGVQGFLLGLARGKKGVLGLANTAISLPAQLATKHNLQRKFALCLPSASKFNKLGDLFVGGGPYYLPPHDASKFLTYTPIVTNPHSTGPIFDNDPSSEYFIAVESIKVDGKILNFNTSLLSIDKQGNGGTKLSTVIPYTKLHSSIYHPLLNALVKKAAVMKMKRVSSVAPFGACFSSRTVGKTVTGPNVPTIDLVLRGGVQWRIYGANSMVKINKKVQCLGFVDGGLELEGPAATSIVIGGYQMEDNLLEFDLASSKLGFSSSLLLHNATCSHFRVL</sequence>
<dbReference type="GO" id="GO:0004190">
    <property type="term" value="F:aspartic-type endopeptidase activity"/>
    <property type="evidence" value="ECO:0007669"/>
    <property type="project" value="InterPro"/>
</dbReference>
<evidence type="ECO:0000259" key="6">
    <source>
        <dbReference type="PROSITE" id="PS51767"/>
    </source>
</evidence>
<feature type="signal peptide" evidence="5">
    <location>
        <begin position="1"/>
        <end position="26"/>
    </location>
</feature>
<gene>
    <name evidence="7" type="ORF">VNO80_22834</name>
</gene>
<proteinExistence type="inferred from homology"/>
<reference evidence="7 8" key="1">
    <citation type="submission" date="2024-01" db="EMBL/GenBank/DDBJ databases">
        <title>The genomes of 5 underutilized Papilionoideae crops provide insights into root nodulation and disease resistanc.</title>
        <authorList>
            <person name="Jiang F."/>
        </authorList>
    </citation>
    <scope>NUCLEOTIDE SEQUENCE [LARGE SCALE GENOMIC DNA]</scope>
    <source>
        <strain evidence="7">JINMINGXINNONG_FW02</strain>
        <tissue evidence="7">Leaves</tissue>
    </source>
</reference>
<dbReference type="InterPro" id="IPR021109">
    <property type="entry name" value="Peptidase_aspartic_dom_sf"/>
</dbReference>